<dbReference type="Pfam" id="PF01588">
    <property type="entry name" value="tRNA_bind"/>
    <property type="match status" value="1"/>
</dbReference>
<dbReference type="InterPro" id="IPR002547">
    <property type="entry name" value="tRNA-bd_dom"/>
</dbReference>
<evidence type="ECO:0000256" key="1">
    <source>
        <dbReference type="ARBA" id="ARBA00003314"/>
    </source>
</evidence>
<dbReference type="InterPro" id="IPR009080">
    <property type="entry name" value="tRNAsynth_Ia_anticodon-bd"/>
</dbReference>
<dbReference type="GO" id="GO:0004825">
    <property type="term" value="F:methionine-tRNA ligase activity"/>
    <property type="evidence" value="ECO:0007669"/>
    <property type="project" value="UniProtKB-EC"/>
</dbReference>
<dbReference type="SUPFAM" id="SSF47323">
    <property type="entry name" value="Anticodon-binding domain of a subclass of class I aminoacyl-tRNA synthetases"/>
    <property type="match status" value="1"/>
</dbReference>
<evidence type="ECO:0000256" key="2">
    <source>
        <dbReference type="ARBA" id="ARBA00004496"/>
    </source>
</evidence>
<evidence type="ECO:0000256" key="3">
    <source>
        <dbReference type="ARBA" id="ARBA00011738"/>
    </source>
</evidence>
<evidence type="ECO:0000256" key="13">
    <source>
        <dbReference type="ARBA" id="ARBA00023146"/>
    </source>
</evidence>
<dbReference type="Proteomes" id="UP000008311">
    <property type="component" value="Unassembled WGS sequence"/>
</dbReference>
<dbReference type="SUPFAM" id="SSF50249">
    <property type="entry name" value="Nucleic acid-binding proteins"/>
    <property type="match status" value="1"/>
</dbReference>
<dbReference type="EMBL" id="EQ979123">
    <property type="protein sequence ID" value="EEF25693.1"/>
    <property type="molecule type" value="Genomic_DNA"/>
</dbReference>
<feature type="domain" description="TRNA-binding" evidence="17">
    <location>
        <begin position="154"/>
        <end position="260"/>
    </location>
</feature>
<evidence type="ECO:0000313" key="19">
    <source>
        <dbReference type="Proteomes" id="UP000008311"/>
    </source>
</evidence>
<dbReference type="InParanoid" id="B9TEL9"/>
<dbReference type="GO" id="GO:0000049">
    <property type="term" value="F:tRNA binding"/>
    <property type="evidence" value="ECO:0007669"/>
    <property type="project" value="UniProtKB-UniRule"/>
</dbReference>
<keyword evidence="8" id="KW-0436">Ligase</keyword>
<evidence type="ECO:0000256" key="7">
    <source>
        <dbReference type="ARBA" id="ARBA00022555"/>
    </source>
</evidence>
<dbReference type="InterPro" id="IPR041872">
    <property type="entry name" value="Anticodon_Met"/>
</dbReference>
<dbReference type="EC" id="6.1.1.10" evidence="4"/>
<dbReference type="PANTHER" id="PTHR11586">
    <property type="entry name" value="TRNA-AMINOACYLATION COFACTOR ARC1 FAMILY MEMBER"/>
    <property type="match status" value="1"/>
</dbReference>
<dbReference type="Pfam" id="PF19303">
    <property type="entry name" value="Anticodon_3"/>
    <property type="match status" value="1"/>
</dbReference>
<protein>
    <recommendedName>
        <fullName evidence="5">Methionine--tRNA ligase</fullName>
        <ecNumber evidence="4">6.1.1.10</ecNumber>
    </recommendedName>
    <alternativeName>
        <fullName evidence="14">Methionyl-tRNA synthetase</fullName>
    </alternativeName>
</protein>
<dbReference type="Gene3D" id="1.10.730.10">
    <property type="entry name" value="Isoleucyl-tRNA Synthetase, Domain 1"/>
    <property type="match status" value="1"/>
</dbReference>
<dbReference type="InterPro" id="IPR004495">
    <property type="entry name" value="Met-tRNA-synth_bsu_C"/>
</dbReference>
<comment type="subunit">
    <text evidence="3">Homodimer.</text>
</comment>
<sequence length="260" mass="28225">MEIADFANQYVDENKPWILNKDEAKNAELHDVCTTALILFRQLSILLSPVLPGVAANVAKFLNDDKFDWAQTGVASGAAWNAMLGRTIGAYDHLMKRVEPKMIEDLFDNPQAAAAQAAAPAVKAEKPAKAKAAPAVAVTETGIEVMAPEITVDDFFKVDLRIARIVNCEHVEGSDKLLRLTLDAGEGRHRNVFSGIKSMYQPEDLIGKLTVLVANLAPRKMKFGVSEGMVMAASAADEKANPGIYILNPWPGAEPGMRIR</sequence>
<keyword evidence="19" id="KW-1185">Reference proteome</keyword>
<dbReference type="PROSITE" id="PS50886">
    <property type="entry name" value="TRBD"/>
    <property type="match status" value="1"/>
</dbReference>
<dbReference type="Gene3D" id="2.40.50.140">
    <property type="entry name" value="Nucleic acid-binding proteins"/>
    <property type="match status" value="1"/>
</dbReference>
<organism evidence="18 19">
    <name type="scientific">Ricinus communis</name>
    <name type="common">Castor bean</name>
    <dbReference type="NCBI Taxonomy" id="3988"/>
    <lineage>
        <taxon>Eukaryota</taxon>
        <taxon>Viridiplantae</taxon>
        <taxon>Streptophyta</taxon>
        <taxon>Embryophyta</taxon>
        <taxon>Tracheophyta</taxon>
        <taxon>Spermatophyta</taxon>
        <taxon>Magnoliopsida</taxon>
        <taxon>eudicotyledons</taxon>
        <taxon>Gunneridae</taxon>
        <taxon>Pentapetalae</taxon>
        <taxon>rosids</taxon>
        <taxon>fabids</taxon>
        <taxon>Malpighiales</taxon>
        <taxon>Euphorbiaceae</taxon>
        <taxon>Acalyphoideae</taxon>
        <taxon>Acalypheae</taxon>
        <taxon>Ricinus</taxon>
    </lineage>
</organism>
<evidence type="ECO:0000256" key="11">
    <source>
        <dbReference type="ARBA" id="ARBA00022884"/>
    </source>
</evidence>
<evidence type="ECO:0000256" key="10">
    <source>
        <dbReference type="ARBA" id="ARBA00022840"/>
    </source>
</evidence>
<evidence type="ECO:0000259" key="17">
    <source>
        <dbReference type="PROSITE" id="PS50886"/>
    </source>
</evidence>
<evidence type="ECO:0000256" key="4">
    <source>
        <dbReference type="ARBA" id="ARBA00012838"/>
    </source>
</evidence>
<gene>
    <name evidence="18" type="ORF">RCOM_1881670</name>
</gene>
<dbReference type="InterPro" id="IPR012340">
    <property type="entry name" value="NA-bd_OB-fold"/>
</dbReference>
<keyword evidence="6" id="KW-0963">Cytoplasm</keyword>
<proteinExistence type="predicted"/>
<dbReference type="GO" id="GO:0005737">
    <property type="term" value="C:cytoplasm"/>
    <property type="evidence" value="ECO:0007669"/>
    <property type="project" value="UniProtKB-SubCell"/>
</dbReference>
<evidence type="ECO:0000256" key="8">
    <source>
        <dbReference type="ARBA" id="ARBA00022598"/>
    </source>
</evidence>
<dbReference type="PANTHER" id="PTHR11586:SF37">
    <property type="entry name" value="TRNA-BINDING DOMAIN-CONTAINING PROTEIN"/>
    <property type="match status" value="1"/>
</dbReference>
<keyword evidence="7 16" id="KW-0820">tRNA-binding</keyword>
<comment type="function">
    <text evidence="1">Is required not only for elongation of protein synthesis but also for the initiation of all mRNA translation through initiator tRNA(fMet) aminoacylation.</text>
</comment>
<accession>B9TEL9</accession>
<keyword evidence="10" id="KW-0067">ATP-binding</keyword>
<reference evidence="19" key="1">
    <citation type="journal article" date="2010" name="Nat. Biotechnol.">
        <title>Draft genome sequence of the oilseed species Ricinus communis.</title>
        <authorList>
            <person name="Chan A.P."/>
            <person name="Crabtree J."/>
            <person name="Zhao Q."/>
            <person name="Lorenzi H."/>
            <person name="Orvis J."/>
            <person name="Puiu D."/>
            <person name="Melake-Berhan A."/>
            <person name="Jones K.M."/>
            <person name="Redman J."/>
            <person name="Chen G."/>
            <person name="Cahoon E.B."/>
            <person name="Gedil M."/>
            <person name="Stanke M."/>
            <person name="Haas B.J."/>
            <person name="Wortman J.R."/>
            <person name="Fraser-Liggett C.M."/>
            <person name="Ravel J."/>
            <person name="Rabinowicz P.D."/>
        </authorList>
    </citation>
    <scope>NUCLEOTIDE SEQUENCE [LARGE SCALE GENOMIC DNA]</scope>
    <source>
        <strain evidence="19">cv. Hale</strain>
    </source>
</reference>
<keyword evidence="9" id="KW-0547">Nucleotide-binding</keyword>
<dbReference type="AlphaFoldDB" id="B9TEL9"/>
<evidence type="ECO:0000256" key="5">
    <source>
        <dbReference type="ARBA" id="ARBA00018753"/>
    </source>
</evidence>
<evidence type="ECO:0000313" key="18">
    <source>
        <dbReference type="EMBL" id="EEF25693.1"/>
    </source>
</evidence>
<dbReference type="eggNOG" id="KOG2241">
    <property type="taxonomic scope" value="Eukaryota"/>
</dbReference>
<keyword evidence="11 16" id="KW-0694">RNA-binding</keyword>
<dbReference type="GO" id="GO:0006431">
    <property type="term" value="P:methionyl-tRNA aminoacylation"/>
    <property type="evidence" value="ECO:0007669"/>
    <property type="project" value="InterPro"/>
</dbReference>
<comment type="catalytic activity">
    <reaction evidence="15">
        <text>tRNA(Met) + L-methionine + ATP = L-methionyl-tRNA(Met) + AMP + diphosphate</text>
        <dbReference type="Rhea" id="RHEA:13481"/>
        <dbReference type="Rhea" id="RHEA-COMP:9667"/>
        <dbReference type="Rhea" id="RHEA-COMP:9698"/>
        <dbReference type="ChEBI" id="CHEBI:30616"/>
        <dbReference type="ChEBI" id="CHEBI:33019"/>
        <dbReference type="ChEBI" id="CHEBI:57844"/>
        <dbReference type="ChEBI" id="CHEBI:78442"/>
        <dbReference type="ChEBI" id="CHEBI:78530"/>
        <dbReference type="ChEBI" id="CHEBI:456215"/>
        <dbReference type="EC" id="6.1.1.10"/>
    </reaction>
</comment>
<evidence type="ECO:0000256" key="15">
    <source>
        <dbReference type="ARBA" id="ARBA00047364"/>
    </source>
</evidence>
<dbReference type="NCBIfam" id="TIGR00399">
    <property type="entry name" value="metG_C_term"/>
    <property type="match status" value="1"/>
</dbReference>
<evidence type="ECO:0000256" key="12">
    <source>
        <dbReference type="ARBA" id="ARBA00022917"/>
    </source>
</evidence>
<dbReference type="InterPro" id="IPR051270">
    <property type="entry name" value="Tyrosine-tRNA_ligase_regulator"/>
</dbReference>
<keyword evidence="12" id="KW-0648">Protein biosynthesis</keyword>
<dbReference type="STRING" id="3988.B9TEL9"/>
<dbReference type="CDD" id="cd02800">
    <property type="entry name" value="tRNA_bind_EcMetRS_like"/>
    <property type="match status" value="1"/>
</dbReference>
<evidence type="ECO:0000256" key="6">
    <source>
        <dbReference type="ARBA" id="ARBA00022490"/>
    </source>
</evidence>
<dbReference type="FunFam" id="2.40.50.140:FF:000042">
    <property type="entry name" value="Methionine--tRNA ligase"/>
    <property type="match status" value="1"/>
</dbReference>
<evidence type="ECO:0000256" key="9">
    <source>
        <dbReference type="ARBA" id="ARBA00022741"/>
    </source>
</evidence>
<evidence type="ECO:0000256" key="16">
    <source>
        <dbReference type="PROSITE-ProRule" id="PRU00209"/>
    </source>
</evidence>
<comment type="subcellular location">
    <subcellularLocation>
        <location evidence="2">Cytoplasm</location>
    </subcellularLocation>
</comment>
<dbReference type="GO" id="GO:0005524">
    <property type="term" value="F:ATP binding"/>
    <property type="evidence" value="ECO:0007669"/>
    <property type="project" value="UniProtKB-KW"/>
</dbReference>
<name>B9TEL9_RICCO</name>
<evidence type="ECO:0000256" key="14">
    <source>
        <dbReference type="ARBA" id="ARBA00030904"/>
    </source>
</evidence>
<keyword evidence="13" id="KW-0030">Aminoacyl-tRNA synthetase</keyword>